<dbReference type="PROSITE" id="PS00187">
    <property type="entry name" value="TPP_ENZYMES"/>
    <property type="match status" value="1"/>
</dbReference>
<evidence type="ECO:0000259" key="6">
    <source>
        <dbReference type="Pfam" id="PF02775"/>
    </source>
</evidence>
<dbReference type="EMBL" id="PVWJ01000038">
    <property type="protein sequence ID" value="PSB03206.1"/>
    <property type="molecule type" value="Genomic_DNA"/>
</dbReference>
<dbReference type="OrthoDB" id="4494979at2"/>
<evidence type="ECO:0000256" key="4">
    <source>
        <dbReference type="RuleBase" id="RU362132"/>
    </source>
</evidence>
<comment type="cofactor">
    <cofactor evidence="1">
        <name>thiamine diphosphate</name>
        <dbReference type="ChEBI" id="CHEBI:58937"/>
    </cofactor>
</comment>
<dbReference type="Pfam" id="PF02776">
    <property type="entry name" value="TPP_enzyme_N"/>
    <property type="match status" value="1"/>
</dbReference>
<dbReference type="InterPro" id="IPR000399">
    <property type="entry name" value="TPP-bd_CS"/>
</dbReference>
<dbReference type="Pfam" id="PF02775">
    <property type="entry name" value="TPP_enzyme_C"/>
    <property type="match status" value="1"/>
</dbReference>
<feature type="domain" description="Thiamine pyrophosphate enzyme N-terminal TPP-binding" evidence="7">
    <location>
        <begin position="6"/>
        <end position="113"/>
    </location>
</feature>
<dbReference type="SUPFAM" id="SSF52518">
    <property type="entry name" value="Thiamin diphosphate-binding fold (THDP-binding)"/>
    <property type="match status" value="2"/>
</dbReference>
<sequence>MSKKTGRFAILEQFLADGIHYIFGNPGTVEQGFLDALSEYPELKYILTLQETVAVMAADGYARATQKPTVVQIHSTPGLGNAIGALYQAKRGHSPLVVIGGDAGIKYQAMDAQMAGDLVALAEPVTKWATMVVEPSSLLRVLRRAIKIAATPPMGPVYVCLPQDILDAPVVEEVFPTSFPSTRVIPDDESLKAAAMMLAAAENPIIFVGDGVAFSGAQAELTHVAELLGAQVWESDAGELNMSQAHPLYQGATGHMFGSQSLPITSQADVNLVCGTYLLPEVFPTLGNIFAPGAKVIHIDLNAYEIAKNHPVDLGLVSDPKLTLAKLATLLEGLMTDEQKAKAEARTQKIASAKVAKREEELERDRSFQNSTPLHLSQFMAELATQLPPDAIIFDEALTNSPAVTRYRPTTEPGHYFLTRGGSLGVGIPGAIGAKLAHPEKPVIGFTGDGGAMYTIQALWSAARHNINAKFVVCNNRSYRILQLNIQAYWNEQNIPTHDFPLSFDLSHPAIRFDEMARALGIEAVRVEKPEEIAGAIALALSHNGPFLIDLVLEGNVHPEMIGIRCGQ</sequence>
<dbReference type="Gene3D" id="3.40.50.1220">
    <property type="entry name" value="TPP-binding domain"/>
    <property type="match status" value="1"/>
</dbReference>
<reference evidence="8 9" key="2">
    <citation type="submission" date="2018-03" db="EMBL/GenBank/DDBJ databases">
        <title>The ancient ancestry and fast evolution of plastids.</title>
        <authorList>
            <person name="Moore K.R."/>
            <person name="Magnabosco C."/>
            <person name="Momper L."/>
            <person name="Gold D.A."/>
            <person name="Bosak T."/>
            <person name="Fournier G.P."/>
        </authorList>
    </citation>
    <scope>NUCLEOTIDE SEQUENCE [LARGE SCALE GENOMIC DNA]</scope>
    <source>
        <strain evidence="8 9">CCAP 1448/3</strain>
    </source>
</reference>
<dbReference type="InterPro" id="IPR012000">
    <property type="entry name" value="Thiamin_PyroP_enz_cen_dom"/>
</dbReference>
<comment type="similarity">
    <text evidence="2 4">Belongs to the TPP enzyme family.</text>
</comment>
<evidence type="ECO:0000259" key="7">
    <source>
        <dbReference type="Pfam" id="PF02776"/>
    </source>
</evidence>
<dbReference type="Pfam" id="PF00205">
    <property type="entry name" value="TPP_enzyme_M"/>
    <property type="match status" value="1"/>
</dbReference>
<protein>
    <submittedName>
        <fullName evidence="8">Thiamine pyrophosphate-binding protein</fullName>
    </submittedName>
</protein>
<dbReference type="GO" id="GO:0050660">
    <property type="term" value="F:flavin adenine dinucleotide binding"/>
    <property type="evidence" value="ECO:0007669"/>
    <property type="project" value="TreeGrafter"/>
</dbReference>
<evidence type="ECO:0000313" key="8">
    <source>
        <dbReference type="EMBL" id="PSB03206.1"/>
    </source>
</evidence>
<dbReference type="PANTHER" id="PTHR18968">
    <property type="entry name" value="THIAMINE PYROPHOSPHATE ENZYMES"/>
    <property type="match status" value="1"/>
</dbReference>
<dbReference type="InterPro" id="IPR011766">
    <property type="entry name" value="TPP_enzyme_TPP-bd"/>
</dbReference>
<accession>A0A2T1C4L8</accession>
<comment type="caution">
    <text evidence="8">The sequence shown here is derived from an EMBL/GenBank/DDBJ whole genome shotgun (WGS) entry which is preliminary data.</text>
</comment>
<dbReference type="CDD" id="cd02002">
    <property type="entry name" value="TPP_BFDC"/>
    <property type="match status" value="1"/>
</dbReference>
<dbReference type="InterPro" id="IPR029035">
    <property type="entry name" value="DHS-like_NAD/FAD-binding_dom"/>
</dbReference>
<evidence type="ECO:0000259" key="5">
    <source>
        <dbReference type="Pfam" id="PF00205"/>
    </source>
</evidence>
<dbReference type="InterPro" id="IPR045229">
    <property type="entry name" value="TPP_enz"/>
</dbReference>
<dbReference type="InterPro" id="IPR012001">
    <property type="entry name" value="Thiamin_PyroP_enz_TPP-bd_dom"/>
</dbReference>
<dbReference type="InterPro" id="IPR029061">
    <property type="entry name" value="THDP-binding"/>
</dbReference>
<feature type="domain" description="Thiamine pyrophosphate enzyme TPP-binding" evidence="6">
    <location>
        <begin position="404"/>
        <end position="550"/>
    </location>
</feature>
<keyword evidence="9" id="KW-1185">Reference proteome</keyword>
<reference evidence="8 9" key="1">
    <citation type="submission" date="2018-02" db="EMBL/GenBank/DDBJ databases">
        <authorList>
            <person name="Cohen D.B."/>
            <person name="Kent A.D."/>
        </authorList>
    </citation>
    <scope>NUCLEOTIDE SEQUENCE [LARGE SCALE GENOMIC DNA]</scope>
    <source>
        <strain evidence="8 9">CCAP 1448/3</strain>
    </source>
</reference>
<evidence type="ECO:0000256" key="3">
    <source>
        <dbReference type="ARBA" id="ARBA00023052"/>
    </source>
</evidence>
<dbReference type="SUPFAM" id="SSF52467">
    <property type="entry name" value="DHS-like NAD/FAD-binding domain"/>
    <property type="match status" value="1"/>
</dbReference>
<dbReference type="CDD" id="cd07035">
    <property type="entry name" value="TPP_PYR_POX_like"/>
    <property type="match status" value="1"/>
</dbReference>
<dbReference type="GO" id="GO:0009099">
    <property type="term" value="P:L-valine biosynthetic process"/>
    <property type="evidence" value="ECO:0007669"/>
    <property type="project" value="TreeGrafter"/>
</dbReference>
<dbReference type="GO" id="GO:0009097">
    <property type="term" value="P:isoleucine biosynthetic process"/>
    <property type="evidence" value="ECO:0007669"/>
    <property type="project" value="TreeGrafter"/>
</dbReference>
<evidence type="ECO:0000256" key="1">
    <source>
        <dbReference type="ARBA" id="ARBA00001964"/>
    </source>
</evidence>
<dbReference type="Gene3D" id="3.40.50.970">
    <property type="match status" value="2"/>
</dbReference>
<evidence type="ECO:0000313" key="9">
    <source>
        <dbReference type="Proteomes" id="UP000238762"/>
    </source>
</evidence>
<dbReference type="Proteomes" id="UP000238762">
    <property type="component" value="Unassembled WGS sequence"/>
</dbReference>
<dbReference type="GO" id="GO:0000287">
    <property type="term" value="F:magnesium ion binding"/>
    <property type="evidence" value="ECO:0007669"/>
    <property type="project" value="InterPro"/>
</dbReference>
<dbReference type="GO" id="GO:0005948">
    <property type="term" value="C:acetolactate synthase complex"/>
    <property type="evidence" value="ECO:0007669"/>
    <property type="project" value="TreeGrafter"/>
</dbReference>
<dbReference type="GO" id="GO:0003984">
    <property type="term" value="F:acetolactate synthase activity"/>
    <property type="evidence" value="ECO:0007669"/>
    <property type="project" value="TreeGrafter"/>
</dbReference>
<dbReference type="GO" id="GO:0030976">
    <property type="term" value="F:thiamine pyrophosphate binding"/>
    <property type="evidence" value="ECO:0007669"/>
    <property type="project" value="InterPro"/>
</dbReference>
<feature type="domain" description="Thiamine pyrophosphate enzyme central" evidence="5">
    <location>
        <begin position="191"/>
        <end position="327"/>
    </location>
</feature>
<name>A0A2T1C4L8_9CYAN</name>
<proteinExistence type="inferred from homology"/>
<dbReference type="PANTHER" id="PTHR18968:SF13">
    <property type="entry name" value="ACETOLACTATE SYNTHASE CATALYTIC SUBUNIT, MITOCHONDRIAL"/>
    <property type="match status" value="1"/>
</dbReference>
<evidence type="ECO:0000256" key="2">
    <source>
        <dbReference type="ARBA" id="ARBA00007812"/>
    </source>
</evidence>
<organism evidence="8 9">
    <name type="scientific">Merismopedia glauca CCAP 1448/3</name>
    <dbReference type="NCBI Taxonomy" id="1296344"/>
    <lineage>
        <taxon>Bacteria</taxon>
        <taxon>Bacillati</taxon>
        <taxon>Cyanobacteriota</taxon>
        <taxon>Cyanophyceae</taxon>
        <taxon>Synechococcales</taxon>
        <taxon>Merismopediaceae</taxon>
        <taxon>Merismopedia</taxon>
    </lineage>
</organism>
<dbReference type="RefSeq" id="WP_106288441.1">
    <property type="nucleotide sequence ID" value="NZ_CAWNTC010000014.1"/>
</dbReference>
<gene>
    <name evidence="8" type="ORF">C7B64_09660</name>
</gene>
<keyword evidence="3 4" id="KW-0786">Thiamine pyrophosphate</keyword>
<dbReference type="AlphaFoldDB" id="A0A2T1C4L8"/>